<feature type="transmembrane region" description="Helical" evidence="1">
    <location>
        <begin position="207"/>
        <end position="225"/>
    </location>
</feature>
<dbReference type="EMBL" id="VWSF01000011">
    <property type="protein sequence ID" value="KAA5544210.1"/>
    <property type="molecule type" value="Genomic_DNA"/>
</dbReference>
<gene>
    <name evidence="2" type="ORF">F0145_14985</name>
</gene>
<sequence>MAWLTLGAAIFPFLVVAFYTHPSADDYWLTNMVIATDAWQAQWDIRQNWSGRYMSMFLGSFNPLVYRAFGAYKLMAFLMFILTYAALLAFVKTFLYRAFPMSMAALLSLLLLVLHVGFMPTVAQGYYWLSGSLSYQTANIFMLFLLATLWHFYQNQNTPKKAFYIFLITILLCINIGLNETNMALLAFLMTAFLLVDTFLHRRLNFTLVYFLIITGICCALVYFAPGNLNRLKEYPDHGNLIFAGAYATAIAVNNSLNWLATTPILPLTVLFIPFSLKLAHYQKYQKNIHPATAIFLFFLSLIICFFVAYWSKGDHAPPRVQNNIYLVFFIGWFLTIHTTVAYLGGKYSLQILPVPIYARWLICLWIGLLLLYSKQSNIRQAYTDLFSGRASHYNQQMNARYTYLQKSDCQVCPIPEIQNIPRTIFFEEIPADTTWKNRYFSEYFGKKLMLLQPDTVSSGKQLK</sequence>
<evidence type="ECO:0000313" key="2">
    <source>
        <dbReference type="EMBL" id="KAA5544210.1"/>
    </source>
</evidence>
<evidence type="ECO:0000256" key="1">
    <source>
        <dbReference type="SAM" id="Phobius"/>
    </source>
</evidence>
<organism evidence="2 3">
    <name type="scientific">Adhaeribacter rhizoryzae</name>
    <dbReference type="NCBI Taxonomy" id="2607907"/>
    <lineage>
        <taxon>Bacteria</taxon>
        <taxon>Pseudomonadati</taxon>
        <taxon>Bacteroidota</taxon>
        <taxon>Cytophagia</taxon>
        <taxon>Cytophagales</taxon>
        <taxon>Hymenobacteraceae</taxon>
        <taxon>Adhaeribacter</taxon>
    </lineage>
</organism>
<evidence type="ECO:0000313" key="3">
    <source>
        <dbReference type="Proteomes" id="UP000323426"/>
    </source>
</evidence>
<name>A0A5M6DCU0_9BACT</name>
<keyword evidence="1" id="KW-1133">Transmembrane helix</keyword>
<feature type="transmembrane region" description="Helical" evidence="1">
    <location>
        <begin position="324"/>
        <end position="345"/>
    </location>
</feature>
<feature type="transmembrane region" description="Helical" evidence="1">
    <location>
        <begin position="357"/>
        <end position="374"/>
    </location>
</feature>
<feature type="transmembrane region" description="Helical" evidence="1">
    <location>
        <begin position="259"/>
        <end position="280"/>
    </location>
</feature>
<proteinExistence type="predicted"/>
<feature type="transmembrane region" description="Helical" evidence="1">
    <location>
        <begin position="162"/>
        <end position="178"/>
    </location>
</feature>
<keyword evidence="1" id="KW-0812">Transmembrane</keyword>
<dbReference type="Pfam" id="PF19528">
    <property type="entry name" value="DUF6056"/>
    <property type="match status" value="1"/>
</dbReference>
<dbReference type="RefSeq" id="WP_150089315.1">
    <property type="nucleotide sequence ID" value="NZ_VWSF01000011.1"/>
</dbReference>
<dbReference type="InterPro" id="IPR045691">
    <property type="entry name" value="DUF6056"/>
</dbReference>
<reference evidence="2 3" key="1">
    <citation type="submission" date="2019-09" db="EMBL/GenBank/DDBJ databases">
        <title>Genome sequence and assembly of Adhaeribacter sp.</title>
        <authorList>
            <person name="Chhetri G."/>
        </authorList>
    </citation>
    <scope>NUCLEOTIDE SEQUENCE [LARGE SCALE GENOMIC DNA]</scope>
    <source>
        <strain evidence="2 3">DK36</strain>
    </source>
</reference>
<feature type="transmembrane region" description="Helical" evidence="1">
    <location>
        <begin position="133"/>
        <end position="153"/>
    </location>
</feature>
<feature type="transmembrane region" description="Helical" evidence="1">
    <location>
        <begin position="292"/>
        <end position="312"/>
    </location>
</feature>
<dbReference type="Proteomes" id="UP000323426">
    <property type="component" value="Unassembled WGS sequence"/>
</dbReference>
<feature type="transmembrane region" description="Helical" evidence="1">
    <location>
        <begin position="64"/>
        <end position="91"/>
    </location>
</feature>
<dbReference type="AlphaFoldDB" id="A0A5M6DCU0"/>
<accession>A0A5M6DCU0</accession>
<comment type="caution">
    <text evidence="2">The sequence shown here is derived from an EMBL/GenBank/DDBJ whole genome shotgun (WGS) entry which is preliminary data.</text>
</comment>
<keyword evidence="1" id="KW-0472">Membrane</keyword>
<keyword evidence="3" id="KW-1185">Reference proteome</keyword>
<feature type="transmembrane region" description="Helical" evidence="1">
    <location>
        <begin position="103"/>
        <end position="127"/>
    </location>
</feature>
<evidence type="ECO:0008006" key="4">
    <source>
        <dbReference type="Google" id="ProtNLM"/>
    </source>
</evidence>
<protein>
    <recommendedName>
        <fullName evidence="4">Glycosyltransferase RgtA/B/C/D-like domain-containing protein</fullName>
    </recommendedName>
</protein>